<evidence type="ECO:0000313" key="3">
    <source>
        <dbReference type="Proteomes" id="UP000280307"/>
    </source>
</evidence>
<dbReference type="Proteomes" id="UP000280307">
    <property type="component" value="Unassembled WGS sequence"/>
</dbReference>
<dbReference type="AlphaFoldDB" id="A0A426TUS2"/>
<name>A0A426TUS2_9CHLR</name>
<proteinExistence type="predicted"/>
<dbReference type="Gene3D" id="2.60.20.10">
    <property type="entry name" value="Crystallins"/>
    <property type="match status" value="2"/>
</dbReference>
<comment type="caution">
    <text evidence="2">The sequence shown here is derived from an EMBL/GenBank/DDBJ whole genome shotgun (WGS) entry which is preliminary data.</text>
</comment>
<dbReference type="EMBL" id="RSAS01000663">
    <property type="protein sequence ID" value="RRR69156.1"/>
    <property type="molecule type" value="Genomic_DNA"/>
</dbReference>
<dbReference type="Gene3D" id="3.90.70.10">
    <property type="entry name" value="Cysteine proteinases"/>
    <property type="match status" value="1"/>
</dbReference>
<protein>
    <submittedName>
        <fullName evidence="2">Uncharacterized protein</fullName>
    </submittedName>
</protein>
<sequence length="631" mass="68507">MSKLPTNSLTLLLLFTLLLLSPLASAQAQTYALMVYTGTGYSSNFCFSDEPTSANIHQGCADQISSVTLRAGWSVRLYRDQDRTGPSFCLNRSDDNLSDNTFEDGSPANDAISSFQLFNQAWCGGTPTPAYPMEVYTEVGYSGNQCYSSFAETANIHSSCANQISSLLLRSGWTVRVYRDANQAGPSRCLTSNDDNLSDNTFEDGSPLNNAIASFRLVNAANCGQTAPPPNQAPNLPILVTPAPVMVTSNRTITFQVQDGGDPDNGPRNSRDFQFALERIGASWEQTSSWRENQWTVTLPSIGLYRWRARAGDGALASEWTSWRNMIISFALPVAAPVPPDPQSGMWNVPSFWQGDPTWGNNRIGNCNNNIKNVGCALTSLTMIFQYYGANHNPGTLNSCMGGAACLLYWDDPKVHECSAGKVRFITRKSFSYDLLDQELAKGPVILHIGHGDNNHFLVVLGGRGGDPRNYVVNDPGIQMGARTTLSNSLAIFKNFQPLYLLLYTGTPAVAGALLQDAIVPALVSPTPAAGETITGTVAIYRNTETSVTLRLAATSNAGAVTEMQVWTDQQANEIWQPFAEFVEVPMDSTFAVRYRDAAGNLSSTITTDVPVAPASIQGVTHSIYLPFVRR</sequence>
<dbReference type="PANTHER" id="PTHR40524">
    <property type="entry name" value="PEPTIDASE_C39_2 DOMAIN-CONTAINING PROTEIN"/>
    <property type="match status" value="1"/>
</dbReference>
<gene>
    <name evidence="2" type="ORF">EI684_16465</name>
</gene>
<feature type="chain" id="PRO_5019390821" evidence="1">
    <location>
        <begin position="27"/>
        <end position="631"/>
    </location>
</feature>
<evidence type="ECO:0000256" key="1">
    <source>
        <dbReference type="SAM" id="SignalP"/>
    </source>
</evidence>
<dbReference type="PANTHER" id="PTHR40524:SF1">
    <property type="entry name" value="PEPTIDASE C39-LIKE DOMAIN-CONTAINING PROTEIN"/>
    <property type="match status" value="1"/>
</dbReference>
<dbReference type="InterPro" id="IPR011024">
    <property type="entry name" value="G_crystallin-like"/>
</dbReference>
<evidence type="ECO:0000313" key="2">
    <source>
        <dbReference type="EMBL" id="RRR69156.1"/>
    </source>
</evidence>
<reference evidence="2 3" key="1">
    <citation type="submission" date="2018-12" db="EMBL/GenBank/DDBJ databases">
        <title>Genome Sequence of Candidatus Viridilinea halotolerans isolated from saline sulfide-rich spring.</title>
        <authorList>
            <person name="Grouzdev D.S."/>
            <person name="Burganskaya E.I."/>
            <person name="Krutkina M.S."/>
            <person name="Sukhacheva M.V."/>
            <person name="Gorlenko V.M."/>
        </authorList>
    </citation>
    <scope>NUCLEOTIDE SEQUENCE [LARGE SCALE GENOMIC DNA]</scope>
    <source>
        <strain evidence="2">Chok-6</strain>
    </source>
</reference>
<dbReference type="SUPFAM" id="SSF49695">
    <property type="entry name" value="gamma-Crystallin-like"/>
    <property type="match status" value="2"/>
</dbReference>
<feature type="signal peptide" evidence="1">
    <location>
        <begin position="1"/>
        <end position="26"/>
    </location>
</feature>
<accession>A0A426TUS2</accession>
<organism evidence="2 3">
    <name type="scientific">Candidatus Viridilinea halotolerans</name>
    <dbReference type="NCBI Taxonomy" id="2491704"/>
    <lineage>
        <taxon>Bacteria</taxon>
        <taxon>Bacillati</taxon>
        <taxon>Chloroflexota</taxon>
        <taxon>Chloroflexia</taxon>
        <taxon>Chloroflexales</taxon>
        <taxon>Chloroflexineae</taxon>
        <taxon>Oscillochloridaceae</taxon>
        <taxon>Candidatus Viridilinea</taxon>
    </lineage>
</organism>
<keyword evidence="1" id="KW-0732">Signal</keyword>